<gene>
    <name evidence="1" type="ORF">DMB65_11965</name>
</gene>
<evidence type="ECO:0000313" key="2">
    <source>
        <dbReference type="Proteomes" id="UP000247903"/>
    </source>
</evidence>
<organism evidence="1 2">
    <name type="scientific">Flavobacterium cheongpyeongense</name>
    <dbReference type="NCBI Taxonomy" id="2212651"/>
    <lineage>
        <taxon>Bacteria</taxon>
        <taxon>Pseudomonadati</taxon>
        <taxon>Bacteroidota</taxon>
        <taxon>Flavobacteriia</taxon>
        <taxon>Flavobacteriales</taxon>
        <taxon>Flavobacteriaceae</taxon>
        <taxon>Flavobacterium</taxon>
    </lineage>
</organism>
<dbReference type="AlphaFoldDB" id="A0A2V4BPC8"/>
<dbReference type="Proteomes" id="UP000247903">
    <property type="component" value="Unassembled WGS sequence"/>
</dbReference>
<keyword evidence="2" id="KW-1185">Reference proteome</keyword>
<name>A0A2V4BPC8_9FLAO</name>
<sequence length="319" mass="37535">MVCFGACSQKNNSKISNLTSENYIETMLKTIKHCDYEPMYYLKYSQNICYSEILVNDIPLNKNYKELGSGRTISINNYIFKSGIQKITFRLYPAVKGKDFDYHTLNEETDMKIVITESDNAKRNNKGKEMASYLTPTITKTDQYGNPVTQFIATGKTYYEASFTFEAKVPYEFPSLDNGQDLREWNQKRLQEKVLDFYKNQWNILNNKKREEYFSYVEKKEKEICQSLFSTERDLEETLIEYLEPFTIKNYQIQPLENYKLKFYGDGKIVCLELTSNDSKMRGKSALWAKFDEGDGMIADFFKIYLYIPEGKDELEILR</sequence>
<accession>A0A2V4BPC8</accession>
<dbReference type="EMBL" id="QJHK01000009">
    <property type="protein sequence ID" value="PXY40617.1"/>
    <property type="molecule type" value="Genomic_DNA"/>
</dbReference>
<comment type="caution">
    <text evidence="1">The sequence shown here is derived from an EMBL/GenBank/DDBJ whole genome shotgun (WGS) entry which is preliminary data.</text>
</comment>
<protein>
    <submittedName>
        <fullName evidence="1">Uncharacterized protein</fullName>
    </submittedName>
</protein>
<reference evidence="1 2" key="1">
    <citation type="submission" date="2018-05" db="EMBL/GenBank/DDBJ databases">
        <title>Flavobacterium sp. strain IMCC34759, incomplete genome.</title>
        <authorList>
            <person name="Joung Y."/>
            <person name="Cho J."/>
        </authorList>
    </citation>
    <scope>NUCLEOTIDE SEQUENCE [LARGE SCALE GENOMIC DNA]</scope>
    <source>
        <strain evidence="1 2">IMCC34759</strain>
    </source>
</reference>
<proteinExistence type="predicted"/>
<evidence type="ECO:0000313" key="1">
    <source>
        <dbReference type="EMBL" id="PXY40617.1"/>
    </source>
</evidence>